<evidence type="ECO:0000256" key="1">
    <source>
        <dbReference type="ARBA" id="ARBA00004370"/>
    </source>
</evidence>
<dbReference type="Pfam" id="PF07738">
    <property type="entry name" value="Sad1_UNC"/>
    <property type="match status" value="1"/>
</dbReference>
<name>A0AAE9EX26_CAEBR</name>
<reference evidence="7 8" key="1">
    <citation type="submission" date="2022-04" db="EMBL/GenBank/DDBJ databases">
        <title>Chromosome-level reference genomes for two strains of Caenorhabditis briggsae: an improved platform for comparative genomics.</title>
        <authorList>
            <person name="Stevens L."/>
            <person name="Andersen E."/>
        </authorList>
    </citation>
    <scope>NUCLEOTIDE SEQUENCE [LARGE SCALE GENOMIC DNA]</scope>
    <source>
        <strain evidence="7">VX34</strain>
        <tissue evidence="7">Whole-organism</tissue>
    </source>
</reference>
<dbReference type="PROSITE" id="PS51469">
    <property type="entry name" value="SUN"/>
    <property type="match status" value="1"/>
</dbReference>
<keyword evidence="2" id="KW-0812">Transmembrane</keyword>
<feature type="domain" description="SUN" evidence="6">
    <location>
        <begin position="284"/>
        <end position="448"/>
    </location>
</feature>
<dbReference type="PANTHER" id="PTHR12911">
    <property type="entry name" value="SAD1/UNC-84-LIKE PROTEIN-RELATED"/>
    <property type="match status" value="1"/>
</dbReference>
<proteinExistence type="predicted"/>
<evidence type="ECO:0000313" key="8">
    <source>
        <dbReference type="Proteomes" id="UP000829354"/>
    </source>
</evidence>
<dbReference type="EMBL" id="CP092623">
    <property type="protein sequence ID" value="UMM29913.1"/>
    <property type="molecule type" value="Genomic_DNA"/>
</dbReference>
<evidence type="ECO:0000259" key="6">
    <source>
        <dbReference type="PROSITE" id="PS51469"/>
    </source>
</evidence>
<dbReference type="PANTHER" id="PTHR12911:SF2">
    <property type="entry name" value="SUN DOMAIN-CONTAINING PROTEIN 1"/>
    <property type="match status" value="1"/>
</dbReference>
<evidence type="ECO:0000256" key="2">
    <source>
        <dbReference type="ARBA" id="ARBA00022692"/>
    </source>
</evidence>
<dbReference type="InterPro" id="IPR012919">
    <property type="entry name" value="SUN_dom"/>
</dbReference>
<feature type="region of interest" description="Disordered" evidence="5">
    <location>
        <begin position="1"/>
        <end position="40"/>
    </location>
</feature>
<evidence type="ECO:0000313" key="7">
    <source>
        <dbReference type="EMBL" id="UMM29913.1"/>
    </source>
</evidence>
<keyword evidence="3" id="KW-1133">Transmembrane helix</keyword>
<sequence>MALRHTKSPQLSNRPSPPITRSVSRNGHRPTFETSTPVTRRSLQPGMEIGTIERVFEQADDSTIDLNSSKFVYKEHFTVKERTSMQKEMWYDWLVYHIRMIRRHLFPNTEKIRETLLVLVLLFILHKYALDCWYDPTTKAEQPINHQSRIEFDSKWTPEIERIIEESNKNLQMSISIIKDRENQLEDRTTHLETLSDDEKGWKESVVEEIRKIKASQTAIDQLVESLKKDLEENKLSKVIITEEDRQPTGPPEPPGSSSSILLHPMHFLHRSPIGVNVANSLIGASIDYSCSSRPVSAKDGIFYDIMSYFGSFKEGYVLLDREVLTPGEAWCTYDKRPTLTVKLARFVIPTAVSYQHVRWSGIVPNHAPKLYDLVACLDSCCTQSEPLILNCEYTASEEGPDEQEQFCSIPTINSMQPINHVQFRFRENHGNMTKTCAYLVRVYGKPVNPQPPLTEQDAAALDNGTTSHLESTLVDSVPESA</sequence>
<dbReference type="GO" id="GO:0016020">
    <property type="term" value="C:membrane"/>
    <property type="evidence" value="ECO:0007669"/>
    <property type="project" value="UniProtKB-SubCell"/>
</dbReference>
<dbReference type="AlphaFoldDB" id="A0AAE9EX26"/>
<accession>A0AAE9EX26</accession>
<organism evidence="7 8">
    <name type="scientific">Caenorhabditis briggsae</name>
    <dbReference type="NCBI Taxonomy" id="6238"/>
    <lineage>
        <taxon>Eukaryota</taxon>
        <taxon>Metazoa</taxon>
        <taxon>Ecdysozoa</taxon>
        <taxon>Nematoda</taxon>
        <taxon>Chromadorea</taxon>
        <taxon>Rhabditida</taxon>
        <taxon>Rhabditina</taxon>
        <taxon>Rhabditomorpha</taxon>
        <taxon>Rhabditoidea</taxon>
        <taxon>Rhabditidae</taxon>
        <taxon>Peloderinae</taxon>
        <taxon>Caenorhabditis</taxon>
    </lineage>
</organism>
<dbReference type="Proteomes" id="UP000829354">
    <property type="component" value="Chromosome IV"/>
</dbReference>
<protein>
    <recommendedName>
        <fullName evidence="6">SUN domain-containing protein</fullName>
    </recommendedName>
</protein>
<keyword evidence="4" id="KW-0472">Membrane</keyword>
<dbReference type="Gene3D" id="2.60.120.260">
    <property type="entry name" value="Galactose-binding domain-like"/>
    <property type="match status" value="1"/>
</dbReference>
<feature type="region of interest" description="Disordered" evidence="5">
    <location>
        <begin position="240"/>
        <end position="259"/>
    </location>
</feature>
<gene>
    <name evidence="7" type="ORF">L5515_012033</name>
</gene>
<evidence type="ECO:0000256" key="4">
    <source>
        <dbReference type="ARBA" id="ARBA00023136"/>
    </source>
</evidence>
<keyword evidence="8" id="KW-1185">Reference proteome</keyword>
<dbReference type="FunFam" id="2.60.120.260:FF:000158">
    <property type="entry name" value="Protein CBG16940"/>
    <property type="match status" value="1"/>
</dbReference>
<evidence type="ECO:0000256" key="5">
    <source>
        <dbReference type="SAM" id="MobiDB-lite"/>
    </source>
</evidence>
<evidence type="ECO:0000256" key="3">
    <source>
        <dbReference type="ARBA" id="ARBA00022989"/>
    </source>
</evidence>
<dbReference type="InterPro" id="IPR045119">
    <property type="entry name" value="SUN1-5"/>
</dbReference>
<feature type="compositionally biased region" description="Polar residues" evidence="5">
    <location>
        <begin position="8"/>
        <end position="25"/>
    </location>
</feature>
<comment type="subcellular location">
    <subcellularLocation>
        <location evidence="1">Membrane</location>
    </subcellularLocation>
</comment>